<keyword evidence="6 10" id="KW-0210">Decarboxylase</keyword>
<feature type="binding site" evidence="10">
    <location>
        <position position="221"/>
    </location>
    <ligand>
        <name>Mn(2+)</name>
        <dbReference type="ChEBI" id="CHEBI:29035"/>
    </ligand>
</feature>
<evidence type="ECO:0000256" key="6">
    <source>
        <dbReference type="ARBA" id="ARBA00022793"/>
    </source>
</evidence>
<dbReference type="CDD" id="cd00484">
    <property type="entry name" value="PEPCK_ATP"/>
    <property type="match status" value="1"/>
</dbReference>
<protein>
    <recommendedName>
        <fullName evidence="3 10">Phosphoenolpyruvate carboxykinase (ATP)</fullName>
        <shortName evidence="10">PCK</shortName>
        <shortName evidence="10">PEP carboxykinase</shortName>
        <shortName evidence="10">PEPCK</shortName>
        <ecNumber evidence="3 10">4.1.1.49</ecNumber>
    </recommendedName>
</protein>
<feature type="binding site" evidence="10">
    <location>
        <position position="201"/>
    </location>
    <ligand>
        <name>ATP</name>
        <dbReference type="ChEBI" id="CHEBI:30616"/>
    </ligand>
</feature>
<evidence type="ECO:0000256" key="9">
    <source>
        <dbReference type="ARBA" id="ARBA00047371"/>
    </source>
</evidence>
<feature type="binding site" evidence="10">
    <location>
        <position position="221"/>
    </location>
    <ligand>
        <name>ATP</name>
        <dbReference type="ChEBI" id="CHEBI:30616"/>
    </ligand>
</feature>
<feature type="binding site" evidence="10">
    <location>
        <begin position="237"/>
        <end position="245"/>
    </location>
    <ligand>
        <name>ATP</name>
        <dbReference type="ChEBI" id="CHEBI:30616"/>
    </ligand>
</feature>
<dbReference type="HAMAP" id="MF_00453">
    <property type="entry name" value="PEPCK_ATP"/>
    <property type="match status" value="1"/>
</dbReference>
<feature type="binding site" evidence="10">
    <location>
        <position position="323"/>
    </location>
    <ligand>
        <name>substrate</name>
    </ligand>
</feature>
<keyword evidence="12" id="KW-1185">Reference proteome</keyword>
<dbReference type="Pfam" id="PF01293">
    <property type="entry name" value="PEPCK_ATP"/>
    <property type="match status" value="1"/>
</dbReference>
<feature type="binding site" evidence="10">
    <location>
        <position position="201"/>
    </location>
    <ligand>
        <name>Mn(2+)</name>
        <dbReference type="ChEBI" id="CHEBI:29035"/>
    </ligand>
</feature>
<evidence type="ECO:0000256" key="10">
    <source>
        <dbReference type="HAMAP-Rule" id="MF_00453"/>
    </source>
</evidence>
<proteinExistence type="inferred from homology"/>
<keyword evidence="8 10" id="KW-0456">Lyase</keyword>
<dbReference type="RefSeq" id="WP_148781183.1">
    <property type="nucleotide sequence ID" value="NZ_VNHU01000001.1"/>
</dbReference>
<comment type="cofactor">
    <cofactor evidence="10">
        <name>Mn(2+)</name>
        <dbReference type="ChEBI" id="CHEBI:29035"/>
    </cofactor>
    <text evidence="10">Binds 1 Mn(2+) ion per subunit.</text>
</comment>
<accession>A0A5S5CGM2</accession>
<dbReference type="FunFam" id="2.170.8.10:FF:000001">
    <property type="entry name" value="Phosphoenolpyruvate carboxykinase (ATP)"/>
    <property type="match status" value="1"/>
</dbReference>
<keyword evidence="5 10" id="KW-0547">Nucleotide-binding</keyword>
<keyword evidence="7 10" id="KW-0067">ATP-binding</keyword>
<dbReference type="InterPro" id="IPR008210">
    <property type="entry name" value="PEP_carboxykinase_N"/>
</dbReference>
<dbReference type="EMBL" id="VNHU01000001">
    <property type="protein sequence ID" value="TYP77163.1"/>
    <property type="molecule type" value="Genomic_DNA"/>
</dbReference>
<dbReference type="EC" id="4.1.1.49" evidence="3 10"/>
<dbReference type="NCBIfam" id="NF006821">
    <property type="entry name" value="PRK09344.1-3"/>
    <property type="match status" value="1"/>
</dbReference>
<organism evidence="11 12">
    <name type="scientific">Aquimarina intermedia</name>
    <dbReference type="NCBI Taxonomy" id="350814"/>
    <lineage>
        <taxon>Bacteria</taxon>
        <taxon>Pseudomonadati</taxon>
        <taxon>Bacteroidota</taxon>
        <taxon>Flavobacteriia</taxon>
        <taxon>Flavobacteriales</taxon>
        <taxon>Flavobacteriaceae</taxon>
        <taxon>Aquimarina</taxon>
    </lineage>
</organism>
<feature type="binding site" evidence="10">
    <location>
        <position position="258"/>
    </location>
    <ligand>
        <name>Mn(2+)</name>
        <dbReference type="ChEBI" id="CHEBI:29035"/>
    </ligand>
</feature>
<keyword evidence="10" id="KW-0479">Metal-binding</keyword>
<feature type="binding site" evidence="10">
    <location>
        <position position="287"/>
    </location>
    <ligand>
        <name>ATP</name>
        <dbReference type="ChEBI" id="CHEBI:30616"/>
    </ligand>
</feature>
<dbReference type="PIRSF" id="PIRSF006294">
    <property type="entry name" value="PEP_crbxkin"/>
    <property type="match status" value="1"/>
</dbReference>
<dbReference type="PANTHER" id="PTHR30031">
    <property type="entry name" value="PHOSPHOENOLPYRUVATE CARBOXYKINASE ATP"/>
    <property type="match status" value="1"/>
</dbReference>
<comment type="caution">
    <text evidence="10">Lacks conserved residue(s) required for the propagation of feature annotation.</text>
</comment>
<evidence type="ECO:0000313" key="12">
    <source>
        <dbReference type="Proteomes" id="UP000324376"/>
    </source>
</evidence>
<dbReference type="UniPathway" id="UPA00138"/>
<comment type="subcellular location">
    <subcellularLocation>
        <location evidence="10">Cytoplasm</location>
    </subcellularLocation>
</comment>
<dbReference type="SUPFAM" id="SSF68923">
    <property type="entry name" value="PEP carboxykinase N-terminal domain"/>
    <property type="match status" value="1"/>
</dbReference>
<evidence type="ECO:0000256" key="7">
    <source>
        <dbReference type="ARBA" id="ARBA00022840"/>
    </source>
</evidence>
<dbReference type="GO" id="GO:0005524">
    <property type="term" value="F:ATP binding"/>
    <property type="evidence" value="ECO:0007669"/>
    <property type="project" value="UniProtKB-UniRule"/>
</dbReference>
<evidence type="ECO:0000256" key="5">
    <source>
        <dbReference type="ARBA" id="ARBA00022741"/>
    </source>
</evidence>
<dbReference type="GO" id="GO:0005829">
    <property type="term" value="C:cytosol"/>
    <property type="evidence" value="ECO:0007669"/>
    <property type="project" value="TreeGrafter"/>
</dbReference>
<dbReference type="Gene3D" id="3.40.449.10">
    <property type="entry name" value="Phosphoenolpyruvate Carboxykinase, domain 1"/>
    <property type="match status" value="1"/>
</dbReference>
<dbReference type="Gene3D" id="2.170.8.10">
    <property type="entry name" value="Phosphoenolpyruvate Carboxykinase, domain 2"/>
    <property type="match status" value="1"/>
</dbReference>
<dbReference type="InterPro" id="IPR001272">
    <property type="entry name" value="PEP_carboxykinase_ATP"/>
</dbReference>
<keyword evidence="10" id="KW-0464">Manganese</keyword>
<dbReference type="Gene3D" id="3.90.228.20">
    <property type="match status" value="1"/>
</dbReference>
<evidence type="ECO:0000256" key="2">
    <source>
        <dbReference type="ARBA" id="ARBA00006052"/>
    </source>
</evidence>
<feature type="binding site" evidence="10">
    <location>
        <position position="195"/>
    </location>
    <ligand>
        <name>substrate</name>
    </ligand>
</feature>
<feature type="binding site" evidence="10">
    <location>
        <position position="60"/>
    </location>
    <ligand>
        <name>substrate</name>
    </ligand>
</feature>
<feature type="binding site" evidence="10">
    <location>
        <position position="448"/>
    </location>
    <ligand>
        <name>ATP</name>
        <dbReference type="ChEBI" id="CHEBI:30616"/>
    </ligand>
</feature>
<dbReference type="GO" id="GO:0004612">
    <property type="term" value="F:phosphoenolpyruvate carboxykinase (ATP) activity"/>
    <property type="evidence" value="ECO:0007669"/>
    <property type="project" value="UniProtKB-UniRule"/>
</dbReference>
<evidence type="ECO:0000256" key="4">
    <source>
        <dbReference type="ARBA" id="ARBA00022432"/>
    </source>
</evidence>
<evidence type="ECO:0000313" key="11">
    <source>
        <dbReference type="EMBL" id="TYP77163.1"/>
    </source>
</evidence>
<feature type="binding site" evidence="10">
    <location>
        <position position="323"/>
    </location>
    <ligand>
        <name>ATP</name>
        <dbReference type="ChEBI" id="CHEBI:30616"/>
    </ligand>
</feature>
<comment type="caution">
    <text evidence="11">The sequence shown here is derived from an EMBL/GenBank/DDBJ whole genome shotgun (WGS) entry which is preliminary data.</text>
</comment>
<comment type="pathway">
    <text evidence="1 10">Carbohydrate biosynthesis; gluconeogenesis.</text>
</comment>
<comment type="catalytic activity">
    <reaction evidence="9 10">
        <text>oxaloacetate + ATP = phosphoenolpyruvate + ADP + CO2</text>
        <dbReference type="Rhea" id="RHEA:18617"/>
        <dbReference type="ChEBI" id="CHEBI:16452"/>
        <dbReference type="ChEBI" id="CHEBI:16526"/>
        <dbReference type="ChEBI" id="CHEBI:30616"/>
        <dbReference type="ChEBI" id="CHEBI:58702"/>
        <dbReference type="ChEBI" id="CHEBI:456216"/>
        <dbReference type="EC" id="4.1.1.49"/>
    </reaction>
</comment>
<comment type="similarity">
    <text evidence="2 10">Belongs to the phosphoenolpyruvate carboxykinase (ATP) family.</text>
</comment>
<reference evidence="11 12" key="1">
    <citation type="submission" date="2019-07" db="EMBL/GenBank/DDBJ databases">
        <title>Genomic Encyclopedia of Archaeal and Bacterial Type Strains, Phase II (KMG-II): from individual species to whole genera.</title>
        <authorList>
            <person name="Goeker M."/>
        </authorList>
    </citation>
    <scope>NUCLEOTIDE SEQUENCE [LARGE SCALE GENOMIC DNA]</scope>
    <source>
        <strain evidence="11 12">DSM 17527</strain>
    </source>
</reference>
<keyword evidence="11" id="KW-0808">Transferase</keyword>
<keyword evidence="11" id="KW-0670">Pyruvate</keyword>
<dbReference type="NCBIfam" id="TIGR00224">
    <property type="entry name" value="pckA"/>
    <property type="match status" value="1"/>
</dbReference>
<dbReference type="InterPro" id="IPR013035">
    <property type="entry name" value="PEP_carboxykinase_C"/>
</dbReference>
<dbReference type="Proteomes" id="UP000324376">
    <property type="component" value="Unassembled WGS sequence"/>
</dbReference>
<sequence length="518" mass="58034">MESLYPTTKTFSLKNYGINNAKMRYQLSPEQLEKEVLEKGQGKLTKSGALAINTGEFTGRSPMDRFIVKDRITEDKVWWGNINIPFEQDAFDKLYDKVTSYLSDKEVFVRDSYACADPEYRLNIRVINEYPWSNMFAYNMFLRPEEDELASFDPDWIIVNAPGFMADPAVDGTRQHNFAILNFSKKIALIGGTGYTGEIKKGIFSALNFILPVERNCLPMHCSANEGADGNTSLFFGLSGTGKTTLSTDPDRQLIGDDEHAWTEENTVFNFEGGCYAKVIDLSAENEPEIYGAIKKGALLENVIIKDNGEVDYADTSITQNTRVSYPIHHIENIKVPSRGKTVTNIFFLTADAFGVLPPISKLTKEQASYHFISGYTAKVAGTEAGINEPKPSFSACFGAPFMPLHPKEYGDMLMEKIEKTGANVWLVNTGWTGGSYGTGSRMKLKYTRAMINAALNGELADATFTKDPYFDLAVPEECPNVPSEILNPRNTWTDKEKYDQKAQELLNSFKENFKKFE</sequence>
<keyword evidence="4 10" id="KW-0312">Gluconeogenesis</keyword>
<evidence type="ECO:0000256" key="1">
    <source>
        <dbReference type="ARBA" id="ARBA00004742"/>
    </source>
</evidence>
<dbReference type="GO" id="GO:0016301">
    <property type="term" value="F:kinase activity"/>
    <property type="evidence" value="ECO:0007669"/>
    <property type="project" value="UniProtKB-KW"/>
</dbReference>
<keyword evidence="11" id="KW-0418">Kinase</keyword>
<evidence type="ECO:0000256" key="8">
    <source>
        <dbReference type="ARBA" id="ARBA00023239"/>
    </source>
</evidence>
<dbReference type="AlphaFoldDB" id="A0A5S5CGM2"/>
<dbReference type="GO" id="GO:0006094">
    <property type="term" value="P:gluconeogenesis"/>
    <property type="evidence" value="ECO:0007669"/>
    <property type="project" value="UniProtKB-UniRule"/>
</dbReference>
<dbReference type="OrthoDB" id="9806325at2"/>
<dbReference type="GO" id="GO:0046872">
    <property type="term" value="F:metal ion binding"/>
    <property type="evidence" value="ECO:0007669"/>
    <property type="project" value="UniProtKB-KW"/>
</dbReference>
<evidence type="ECO:0000256" key="3">
    <source>
        <dbReference type="ARBA" id="ARBA00012363"/>
    </source>
</evidence>
<comment type="function">
    <text evidence="10">Involved in the gluconeogenesis. Catalyzes the conversion of oxaloacetate (OAA) to phosphoenolpyruvate (PEP) through direct phosphoryl transfer between the nucleoside triphosphate and OAA.</text>
</comment>
<name>A0A5S5CGM2_9FLAO</name>
<feature type="binding site" evidence="10">
    <location>
        <position position="201"/>
    </location>
    <ligand>
        <name>substrate</name>
    </ligand>
</feature>
<gene>
    <name evidence="10" type="primary">pckA</name>
    <name evidence="11" type="ORF">BD809_101313</name>
</gene>
<dbReference type="NCBIfam" id="NF006820">
    <property type="entry name" value="PRK09344.1-2"/>
    <property type="match status" value="1"/>
</dbReference>
<dbReference type="PANTHER" id="PTHR30031:SF0">
    <property type="entry name" value="PHOSPHOENOLPYRUVATE CARBOXYKINASE (ATP)"/>
    <property type="match status" value="1"/>
</dbReference>
<keyword evidence="10" id="KW-0963">Cytoplasm</keyword>
<dbReference type="SUPFAM" id="SSF53795">
    <property type="entry name" value="PEP carboxykinase-like"/>
    <property type="match status" value="1"/>
</dbReference>